<protein>
    <recommendedName>
        <fullName evidence="3">TNT domain-containing protein</fullName>
    </recommendedName>
</protein>
<dbReference type="Pfam" id="PF14021">
    <property type="entry name" value="TNT"/>
    <property type="match status" value="1"/>
</dbReference>
<feature type="region of interest" description="Disordered" evidence="1">
    <location>
        <begin position="1"/>
        <end position="64"/>
    </location>
</feature>
<keyword evidence="5" id="KW-1185">Reference proteome</keyword>
<keyword evidence="2" id="KW-0472">Membrane</keyword>
<sequence>MGISSEQRNQDPVPDGRESQNLHQTSQTTTTQSEVANSPCSEAAHEDAEIINHPDLTDHHEFSTANGGSFKFLQCIEKAEHSEMWKSLKSRFSSSSKPSTSNNALDFSSDEEWESVQAEDSESDSSEGESIDNSVCDSQDSVDLDDTDAERDDGDDGDDGEVIVDGHTSWGDEEVDEHLHYTPCVSDTEIDVRNDGEEKRTWVLAYQISTVAFLFKIPSQTRLFQQQNMKLQVVVAVLTGLLSAGVTAAPVVMLATNTSAPAKCSRHSRNYCNGTNYNESLVEQYVCGDSRLGPVKLPHRLPLDTVLDTYDRFGGLCPGAFLTAWFNPTTSWWKYPPNDGFSSGNTGLLIQGNITLAAGVLIDRFGSEYGSFVSPAAAPYLQRALPPTNLNTPGDDPSLPYNYRVYRVMQPIEVLAGPIAPWFGQPGQGVQYRLYTNVITLISQGFLSREDPDVIIP</sequence>
<feature type="compositionally biased region" description="Low complexity" evidence="1">
    <location>
        <begin position="90"/>
        <end position="101"/>
    </location>
</feature>
<proteinExistence type="predicted"/>
<keyword evidence="2" id="KW-0812">Transmembrane</keyword>
<dbReference type="InterPro" id="IPR025331">
    <property type="entry name" value="TNT"/>
</dbReference>
<feature type="compositionally biased region" description="Acidic residues" evidence="1">
    <location>
        <begin position="108"/>
        <end position="130"/>
    </location>
</feature>
<evidence type="ECO:0000313" key="4">
    <source>
        <dbReference type="EMBL" id="KAK0621692.1"/>
    </source>
</evidence>
<accession>A0AA39WU96</accession>
<dbReference type="Proteomes" id="UP001174934">
    <property type="component" value="Unassembled WGS sequence"/>
</dbReference>
<comment type="caution">
    <text evidence="4">The sequence shown here is derived from an EMBL/GenBank/DDBJ whole genome shotgun (WGS) entry which is preliminary data.</text>
</comment>
<dbReference type="EMBL" id="JAULSR010000004">
    <property type="protein sequence ID" value="KAK0621692.1"/>
    <property type="molecule type" value="Genomic_DNA"/>
</dbReference>
<evidence type="ECO:0000256" key="2">
    <source>
        <dbReference type="SAM" id="Phobius"/>
    </source>
</evidence>
<feature type="compositionally biased region" description="Low complexity" evidence="1">
    <location>
        <begin position="24"/>
        <end position="33"/>
    </location>
</feature>
<dbReference type="PANTHER" id="PTHR42059">
    <property type="entry name" value="TNT DOMAIN-CONTAINING PROTEIN"/>
    <property type="match status" value="1"/>
</dbReference>
<evidence type="ECO:0000313" key="5">
    <source>
        <dbReference type="Proteomes" id="UP001174934"/>
    </source>
</evidence>
<feature type="domain" description="TNT" evidence="3">
    <location>
        <begin position="355"/>
        <end position="449"/>
    </location>
</feature>
<name>A0AA39WU96_9PEZI</name>
<feature type="compositionally biased region" description="Acidic residues" evidence="1">
    <location>
        <begin position="140"/>
        <end position="162"/>
    </location>
</feature>
<feature type="region of interest" description="Disordered" evidence="1">
    <location>
        <begin position="88"/>
        <end position="169"/>
    </location>
</feature>
<feature type="compositionally biased region" description="Basic and acidic residues" evidence="1">
    <location>
        <begin position="43"/>
        <end position="62"/>
    </location>
</feature>
<dbReference type="AlphaFoldDB" id="A0AA39WU96"/>
<evidence type="ECO:0000259" key="3">
    <source>
        <dbReference type="Pfam" id="PF14021"/>
    </source>
</evidence>
<evidence type="ECO:0000256" key="1">
    <source>
        <dbReference type="SAM" id="MobiDB-lite"/>
    </source>
</evidence>
<reference evidence="4" key="1">
    <citation type="submission" date="2023-06" db="EMBL/GenBank/DDBJ databases">
        <title>Genome-scale phylogeny and comparative genomics of the fungal order Sordariales.</title>
        <authorList>
            <consortium name="Lawrence Berkeley National Laboratory"/>
            <person name="Hensen N."/>
            <person name="Bonometti L."/>
            <person name="Westerberg I."/>
            <person name="Brannstrom I.O."/>
            <person name="Guillou S."/>
            <person name="Cros-Aarteil S."/>
            <person name="Calhoun S."/>
            <person name="Haridas S."/>
            <person name="Kuo A."/>
            <person name="Mondo S."/>
            <person name="Pangilinan J."/>
            <person name="Riley R."/>
            <person name="LaButti K."/>
            <person name="Andreopoulos B."/>
            <person name="Lipzen A."/>
            <person name="Chen C."/>
            <person name="Yanf M."/>
            <person name="Daum C."/>
            <person name="Ng V."/>
            <person name="Clum A."/>
            <person name="Steindorff A."/>
            <person name="Ohm R."/>
            <person name="Martin F."/>
            <person name="Silar P."/>
            <person name="Natvig D."/>
            <person name="Lalanne C."/>
            <person name="Gautier V."/>
            <person name="Ament-velasquez S.L."/>
            <person name="Kruys A."/>
            <person name="Hutchinson M.I."/>
            <person name="Powell A.J."/>
            <person name="Barry K."/>
            <person name="Miller A.N."/>
            <person name="Grigoriev I.V."/>
            <person name="Debuchy R."/>
            <person name="Gladieux P."/>
            <person name="Thoren M.H."/>
            <person name="Johannesson H."/>
        </authorList>
    </citation>
    <scope>NUCLEOTIDE SEQUENCE</scope>
    <source>
        <strain evidence="4">SMH3391-2</strain>
    </source>
</reference>
<gene>
    <name evidence="4" type="ORF">B0T17DRAFT_618108</name>
</gene>
<feature type="transmembrane region" description="Helical" evidence="2">
    <location>
        <begin position="231"/>
        <end position="255"/>
    </location>
</feature>
<dbReference type="PANTHER" id="PTHR42059:SF1">
    <property type="entry name" value="TNT DOMAIN-CONTAINING PROTEIN"/>
    <property type="match status" value="1"/>
</dbReference>
<dbReference type="GO" id="GO:0050135">
    <property type="term" value="F:NADP+ nucleosidase activity"/>
    <property type="evidence" value="ECO:0007669"/>
    <property type="project" value="InterPro"/>
</dbReference>
<dbReference type="InterPro" id="IPR053024">
    <property type="entry name" value="Fungal_surface_NADase"/>
</dbReference>
<keyword evidence="2" id="KW-1133">Transmembrane helix</keyword>
<organism evidence="4 5">
    <name type="scientific">Bombardia bombarda</name>
    <dbReference type="NCBI Taxonomy" id="252184"/>
    <lineage>
        <taxon>Eukaryota</taxon>
        <taxon>Fungi</taxon>
        <taxon>Dikarya</taxon>
        <taxon>Ascomycota</taxon>
        <taxon>Pezizomycotina</taxon>
        <taxon>Sordariomycetes</taxon>
        <taxon>Sordariomycetidae</taxon>
        <taxon>Sordariales</taxon>
        <taxon>Lasiosphaeriaceae</taxon>
        <taxon>Bombardia</taxon>
    </lineage>
</organism>